<dbReference type="Proteomes" id="UP000694403">
    <property type="component" value="Unplaced"/>
</dbReference>
<dbReference type="AlphaFoldDB" id="A0A8C3XW90"/>
<reference evidence="1" key="2">
    <citation type="submission" date="2025-09" db="UniProtKB">
        <authorList>
            <consortium name="Ensembl"/>
        </authorList>
    </citation>
    <scope>IDENTIFICATION</scope>
</reference>
<dbReference type="InterPro" id="IPR008382">
    <property type="entry name" value="SPHK1-interactor_AKAP_110"/>
</dbReference>
<sequence length="1080" mass="120414">MDNIKYVSAESTLQSTQTTTAFPKVHDSALLALNPIQETGKEYTVQQALFCTSGVVSSIPVPLAGTALCQHQTSSDVYKAKVWTCPTADGGLKMYKDSTQPYFTTKKREEEVASLRNIYLTADHNESTENSTQCFCNQNDFKQTNNNPGVNNISELTTGPTNINNFSGTMVDMIVNEAYEAITSSRITKAVEEYTDFVTRKTPRWQCVGGDIPKNTFADHLSKYIVKQCVDETKSIFSQTSETVECNGGSCSIKSQSKPLTKHDMQKTTPDPSAFGQENCFLHASNLSLVMFDCEDSLQMEDKSSIRDGNVCAVPDTPPPTPLVPSQTSSERNLRKLTKKLKGELAKEFAPATPPSTPYNSSAAALSATEHDSLEKEEFMLKLMRSLSEEVESSEDEEHSDMLVEKTEHLEKTVQYADHLAAHIISMATEVAASHLDDKTIKRETDRHSQLNAQNKICGYTAFINIPEETLHSLWNYAGDMAGKVINEAKKMIKSRHCKLLRLKRVNCHVDCLSLRKDDKDYRSKERWCPIVNQWSREVDSSVLTLPQSLGTTGLTSRYPSCESVTEEYADHIIRVLKREGGNSELIMDQYASRLAYRSIKSGLQQAARKIKLTYNRRKFPVQNTQVNGRHELFKLLNKDMDTKWQMKSSVHRCGGQTCEINNVHRTEGTELLHFSESLAHRITCDVKRKLKMSAVCLPKSLTDSCLYRKSKFDEATGDLLKTTLSKTVLPFSQKHKLYHSTGSLNEYGYREGIIQAIEEYARKVVDDTLEMSLESAVLQPAENRKNGDRFTYTEKLSPFSGTACRYCSMKEYQYCTGNSSPHLPGQEPLPRIRQIPNSGLGGVCQKSRIFHLDIPKIHIDMEQKTVFSETVVGAAIEKAERELSNTSLAADSGIGHGGVSFAESLTTEIMTSAMTNIGQAVNISSVGREGFHSAESVVSQQMSLSIGDDSAGSWSNLSFEDEHPDESSSFLHLSDSNGNSSSWSSLGLEGDMYEENLSFPTSDRLVGKALLIVNVDMEPHMVDPQLRTTLQWLAASETEVSELQNESLFVSEYSTYKIVSSAHLTIYFNGLFHLNLIKS</sequence>
<dbReference type="GO" id="GO:0005737">
    <property type="term" value="C:cytoplasm"/>
    <property type="evidence" value="ECO:0007669"/>
    <property type="project" value="TreeGrafter"/>
</dbReference>
<reference evidence="1" key="1">
    <citation type="submission" date="2025-08" db="UniProtKB">
        <authorList>
            <consortium name="Ensembl"/>
        </authorList>
    </citation>
    <scope>IDENTIFICATION</scope>
</reference>
<dbReference type="PANTHER" id="PTHR10226">
    <property type="entry name" value="A KINASE ANCHOR PROTEIN"/>
    <property type="match status" value="1"/>
</dbReference>
<dbReference type="GO" id="GO:0008104">
    <property type="term" value="P:intracellular protein localization"/>
    <property type="evidence" value="ECO:0007669"/>
    <property type="project" value="TreeGrafter"/>
</dbReference>
<dbReference type="Ensembl" id="ENSCSRT00000028416.1">
    <property type="protein sequence ID" value="ENSCSRP00000027292.1"/>
    <property type="gene ID" value="ENSCSRG00000020101.1"/>
</dbReference>
<evidence type="ECO:0000313" key="2">
    <source>
        <dbReference type="Proteomes" id="UP000694403"/>
    </source>
</evidence>
<dbReference type="GO" id="GO:0051018">
    <property type="term" value="F:protein kinase A binding"/>
    <property type="evidence" value="ECO:0007669"/>
    <property type="project" value="TreeGrafter"/>
</dbReference>
<dbReference type="PANTHER" id="PTHR10226:SF3">
    <property type="entry name" value="A-KINASE ANCHOR PROTEIN 11"/>
    <property type="match status" value="1"/>
</dbReference>
<accession>A0A8C3XW90</accession>
<keyword evidence="2" id="KW-1185">Reference proteome</keyword>
<evidence type="ECO:0000313" key="1">
    <source>
        <dbReference type="Ensembl" id="ENSCSRP00000027292.1"/>
    </source>
</evidence>
<proteinExistence type="predicted"/>
<evidence type="ECO:0008006" key="3">
    <source>
        <dbReference type="Google" id="ProtNLM"/>
    </source>
</evidence>
<name>A0A8C3XW90_CHESE</name>
<protein>
    <recommendedName>
        <fullName evidence="3">A-kinase anchor protein 11</fullName>
    </recommendedName>
</protein>
<organism evidence="1 2">
    <name type="scientific">Chelydra serpentina</name>
    <name type="common">Snapping turtle</name>
    <name type="synonym">Testudo serpentina</name>
    <dbReference type="NCBI Taxonomy" id="8475"/>
    <lineage>
        <taxon>Eukaryota</taxon>
        <taxon>Metazoa</taxon>
        <taxon>Chordata</taxon>
        <taxon>Craniata</taxon>
        <taxon>Vertebrata</taxon>
        <taxon>Euteleostomi</taxon>
        <taxon>Archelosauria</taxon>
        <taxon>Testudinata</taxon>
        <taxon>Testudines</taxon>
        <taxon>Cryptodira</taxon>
        <taxon>Durocryptodira</taxon>
        <taxon>Americhelydia</taxon>
        <taxon>Chelydroidea</taxon>
        <taxon>Chelydridae</taxon>
        <taxon>Chelydra</taxon>
    </lineage>
</organism>